<organism evidence="2 6">
    <name type="scientific">Xanthomonas perforans</name>
    <dbReference type="NCBI Taxonomy" id="442694"/>
    <lineage>
        <taxon>Bacteria</taxon>
        <taxon>Pseudomonadati</taxon>
        <taxon>Pseudomonadota</taxon>
        <taxon>Gammaproteobacteria</taxon>
        <taxon>Lysobacterales</taxon>
        <taxon>Lysobacteraceae</taxon>
        <taxon>Xanthomonas</taxon>
    </lineage>
</organism>
<dbReference type="EMBL" id="JAAGYU010000034">
    <property type="protein sequence ID" value="NEL76538.1"/>
    <property type="molecule type" value="Genomic_DNA"/>
</dbReference>
<dbReference type="AlphaFoldDB" id="A0A6P0F3R3"/>
<sequence length="130" mass="15065">MLDEVKTFDFMFDYDILFWLSRMGMEVSSQGYFYIHSSEHSTWNAHSIAAVWHRQLHGLARLLRLHGYEIDTELNAFVESKFKDVESIERVLALVPQSRLASLDDSCIGDLQAYTLEELSSWMQGIAEEV</sequence>
<gene>
    <name evidence="3" type="ORF">DB769_21070</name>
    <name evidence="2" type="ORF">G3W61_09780</name>
    <name evidence="1" type="ORF">XP315_00430</name>
</gene>
<protein>
    <submittedName>
        <fullName evidence="2">Uncharacterized protein</fullName>
    </submittedName>
</protein>
<reference evidence="3 5" key="2">
    <citation type="submission" date="2018-02" db="EMBL/GenBank/DDBJ databases">
        <title>Characterization of Xanthomonas diversity in transplant houses and field plants.</title>
        <authorList>
            <person name="Abrahamian P."/>
            <person name="Timilsina S."/>
            <person name="Minsavage G.V."/>
            <person name="Goss E.M."/>
            <person name="Jones J.B."/>
            <person name="Vallad G.E."/>
        </authorList>
    </citation>
    <scope>NUCLEOTIDE SEQUENCE [LARGE SCALE GENOMIC DNA]</scope>
    <source>
        <strain evidence="3 5">GEV2132</strain>
    </source>
</reference>
<dbReference type="EMBL" id="PUUL01000142">
    <property type="protein sequence ID" value="RXD49512.1"/>
    <property type="molecule type" value="Genomic_DNA"/>
</dbReference>
<name>A0A6P0F3R3_XANPE</name>
<evidence type="ECO:0000313" key="6">
    <source>
        <dbReference type="Proteomes" id="UP000471082"/>
    </source>
</evidence>
<evidence type="ECO:0000313" key="3">
    <source>
        <dbReference type="EMBL" id="RXD49512.1"/>
    </source>
</evidence>
<dbReference type="Proteomes" id="UP000471082">
    <property type="component" value="Unassembled WGS sequence"/>
</dbReference>
<dbReference type="Proteomes" id="UP000035369">
    <property type="component" value="Unassembled WGS sequence"/>
</dbReference>
<evidence type="ECO:0000313" key="4">
    <source>
        <dbReference type="Proteomes" id="UP000035369"/>
    </source>
</evidence>
<comment type="caution">
    <text evidence="2">The sequence shown here is derived from an EMBL/GenBank/DDBJ whole genome shotgun (WGS) entry which is preliminary data.</text>
</comment>
<evidence type="ECO:0000313" key="5">
    <source>
        <dbReference type="Proteomes" id="UP000289372"/>
    </source>
</evidence>
<evidence type="ECO:0000313" key="2">
    <source>
        <dbReference type="EMBL" id="NEL76538.1"/>
    </source>
</evidence>
<reference evidence="1 4" key="1">
    <citation type="submission" date="2015-02" db="EMBL/GenBank/DDBJ databases">
        <title>Whole genome sequencing of multiple isolates of three species of pepper and tomato-infecting xanthomonads reveals genetic diversity in field strains and pinpoints effectors responsible for host specificity.</title>
        <authorList>
            <person name="Schwartz A."/>
            <person name="Dahlbeck D."/>
            <person name="Staskawicz B."/>
            <person name="Bart R."/>
            <person name="Potnis N."/>
            <person name="Minsavage G."/>
            <person name="Timilsina S."/>
            <person name="Goss E."/>
            <person name="Jones J."/>
            <person name="Vallad G."/>
            <person name="Barak J."/>
            <person name="Miller S."/>
            <person name="Ritchie D."/>
            <person name="Martins J.Jr."/>
            <person name="Patane J.S."/>
            <person name="Setubal J.C."/>
        </authorList>
    </citation>
    <scope>NUCLEOTIDE SEQUENCE [LARGE SCALE GENOMIC DNA]</scope>
    <source>
        <strain evidence="1 4">Xp3-15</strain>
    </source>
</reference>
<evidence type="ECO:0000313" key="1">
    <source>
        <dbReference type="EMBL" id="KLC11950.1"/>
    </source>
</evidence>
<proteinExistence type="predicted"/>
<reference evidence="2 6" key="3">
    <citation type="submission" date="2019-11" db="EMBL/GenBank/DDBJ databases">
        <title>Genome-resolved metagenomics to study the prevalence of co-infection and intraspecific heterogeneity among plant pathogen metapopulations.</title>
        <authorList>
            <person name="Newberry E."/>
            <person name="Bhandari R."/>
            <person name="Kemble J."/>
            <person name="Sikora E."/>
            <person name="Potnis N."/>
        </authorList>
    </citation>
    <scope>NUCLEOTIDE SEQUENCE [LARGE SCALE GENOMIC DNA]</scope>
    <source>
        <strain evidence="2">Xp_Tom_Tuscaloosa_18b</strain>
    </source>
</reference>
<dbReference type="Proteomes" id="UP000289372">
    <property type="component" value="Unassembled WGS sequence"/>
</dbReference>
<accession>A0A6P0F3R3</accession>
<dbReference type="EMBL" id="JZUY01000009">
    <property type="protein sequence ID" value="KLC11950.1"/>
    <property type="molecule type" value="Genomic_DNA"/>
</dbReference>
<keyword evidence="4" id="KW-1185">Reference proteome</keyword>